<name>A0A7H2BDC4_9MICC</name>
<evidence type="ECO:0000313" key="1">
    <source>
        <dbReference type="EMBL" id="QNV37670.1"/>
    </source>
</evidence>
<dbReference type="PANTHER" id="PTHR38733:SF1">
    <property type="entry name" value="TYPE IV METHYL-DIRECTED RESTRICTION ENZYME ECOKMCRBC"/>
    <property type="match status" value="1"/>
</dbReference>
<dbReference type="PANTHER" id="PTHR38733">
    <property type="entry name" value="PROTEIN MCRC"/>
    <property type="match status" value="1"/>
</dbReference>
<accession>A0A7H2BDC4</accession>
<dbReference type="GeneID" id="96624728"/>
<dbReference type="EMBL" id="CP061539">
    <property type="protein sequence ID" value="QNV37670.1"/>
    <property type="molecule type" value="Genomic_DNA"/>
</dbReference>
<protein>
    <recommendedName>
        <fullName evidence="3">Restriction endonuclease</fullName>
    </recommendedName>
</protein>
<dbReference type="AlphaFoldDB" id="A0A7H2BDC4"/>
<dbReference type="RefSeq" id="WP_190724512.1">
    <property type="nucleotide sequence ID" value="NZ_CP061539.1"/>
</dbReference>
<dbReference type="Proteomes" id="UP000516404">
    <property type="component" value="Chromosome"/>
</dbReference>
<sequence>MSNQEEIKTPLRYFQASKLGNGVGLTVLQRELPEGETCRTLTIHIFPKFWRKAHNGSTAFALPLGLDNETFHTFVYEMDVVALDESWASQLSTVAPAELQGKLVSEEEEGKTDPLWTETRSRSETEPLGVLNLGHADALWKLIHSYEMAPAPLPDKVDFPPSGVSILPDVPELKIQFYRQFLAQAEEAVRQRKPVFLQTEEELSFIRGRMVPQGLIKRKIYHRMPVLCEYDSLTADNHIWQVIRAAVQVTGQIENEHLQVHSLEIDAHLRDVGIRTSASLLAERLSSTELSRIGANLRNTYLLARSILAKQLGVGVEEPSHAGGVIANLKVVSSDLWEKIVARLLEEELGSKPEEQAQLDLYYKDNGTVAATAKKPDLIVKENDKTVVLDAKYKFRKQNISEAFMSDQYQLTTYAYRMSADAFLAYPHKPGQKPLENEPFYLPKPGSPATGELESAQLSYRIGVLSLPFPEPGEASTAADSIAQLAGLLEKAS</sequence>
<gene>
    <name evidence="1" type="ORF">IDM49_10805</name>
</gene>
<dbReference type="InterPro" id="IPR019292">
    <property type="entry name" value="McrC"/>
</dbReference>
<reference evidence="1 2" key="1">
    <citation type="submission" date="2020-09" db="EMBL/GenBank/DDBJ databases">
        <title>Investigation of environmental microbes.</title>
        <authorList>
            <person name="Ou Y."/>
            <person name="Kang Q."/>
        </authorList>
    </citation>
    <scope>NUCLEOTIDE SEQUENCE [LARGE SCALE GENOMIC DNA]</scope>
    <source>
        <strain evidence="1 2">KJZ-14</strain>
    </source>
</reference>
<dbReference type="KEGG" id="rter:IDM49_10805"/>
<organism evidence="1 2">
    <name type="scientific">Rothia terrae</name>
    <dbReference type="NCBI Taxonomy" id="396015"/>
    <lineage>
        <taxon>Bacteria</taxon>
        <taxon>Bacillati</taxon>
        <taxon>Actinomycetota</taxon>
        <taxon>Actinomycetes</taxon>
        <taxon>Micrococcales</taxon>
        <taxon>Micrococcaceae</taxon>
        <taxon>Rothia</taxon>
    </lineage>
</organism>
<dbReference type="Pfam" id="PF10117">
    <property type="entry name" value="McrBC"/>
    <property type="match status" value="1"/>
</dbReference>
<proteinExistence type="predicted"/>
<evidence type="ECO:0008006" key="3">
    <source>
        <dbReference type="Google" id="ProtNLM"/>
    </source>
</evidence>
<evidence type="ECO:0000313" key="2">
    <source>
        <dbReference type="Proteomes" id="UP000516404"/>
    </source>
</evidence>
<keyword evidence="2" id="KW-1185">Reference proteome</keyword>